<reference evidence="2 3" key="1">
    <citation type="submission" date="2019-03" db="EMBL/GenBank/DDBJ databases">
        <title>First draft genome of Liparis tanakae, snailfish: a comprehensive survey of snailfish specific genes.</title>
        <authorList>
            <person name="Kim W."/>
            <person name="Song I."/>
            <person name="Jeong J.-H."/>
            <person name="Kim D."/>
            <person name="Kim S."/>
            <person name="Ryu S."/>
            <person name="Song J.Y."/>
            <person name="Lee S.K."/>
        </authorList>
    </citation>
    <scope>NUCLEOTIDE SEQUENCE [LARGE SCALE GENOMIC DNA]</scope>
    <source>
        <tissue evidence="2">Muscle</tissue>
    </source>
</reference>
<feature type="region of interest" description="Disordered" evidence="1">
    <location>
        <begin position="126"/>
        <end position="168"/>
    </location>
</feature>
<accession>A0A4Z2F8W8</accession>
<dbReference type="AlphaFoldDB" id="A0A4Z2F8W8"/>
<protein>
    <submittedName>
        <fullName evidence="2">Uncharacterized protein</fullName>
    </submittedName>
</protein>
<comment type="caution">
    <text evidence="2">The sequence shown here is derived from an EMBL/GenBank/DDBJ whole genome shotgun (WGS) entry which is preliminary data.</text>
</comment>
<feature type="compositionally biased region" description="Basic residues" evidence="1">
    <location>
        <begin position="149"/>
        <end position="158"/>
    </location>
</feature>
<name>A0A4Z2F8W8_9TELE</name>
<dbReference type="Proteomes" id="UP000314294">
    <property type="component" value="Unassembled WGS sequence"/>
</dbReference>
<sequence>MDTLTRHPEADKNKRRKERKCVEVDLSEDRLFLIAAVFPRVFSSGDSGGRPAFARPFLRSATGTPAVLVHAVSAVRPTVNDDTVWFPPLSQWSSAGPLEFIFGELDWNPSGSLELGVPEASPAVGNPLVQFRRSPPGSGGTEREDSFRRHSLSSHWQKRPVTSPLGSRWSHMQLPQWQLPEKRRQTQIKTNGVSQFKEHDYRLVFFWSLDFGIQTPEDGRTGGRADGASAGVLWEKMQETPVPGWNHYLTHHTSTRCPAEL</sequence>
<keyword evidence="3" id="KW-1185">Reference proteome</keyword>
<gene>
    <name evidence="2" type="ORF">EYF80_052523</name>
</gene>
<proteinExistence type="predicted"/>
<evidence type="ECO:0000313" key="2">
    <source>
        <dbReference type="EMBL" id="TNN37303.1"/>
    </source>
</evidence>
<evidence type="ECO:0000256" key="1">
    <source>
        <dbReference type="SAM" id="MobiDB-lite"/>
    </source>
</evidence>
<evidence type="ECO:0000313" key="3">
    <source>
        <dbReference type="Proteomes" id="UP000314294"/>
    </source>
</evidence>
<dbReference type="EMBL" id="SRLO01001504">
    <property type="protein sequence ID" value="TNN37303.1"/>
    <property type="molecule type" value="Genomic_DNA"/>
</dbReference>
<organism evidence="2 3">
    <name type="scientific">Liparis tanakae</name>
    <name type="common">Tanaka's snailfish</name>
    <dbReference type="NCBI Taxonomy" id="230148"/>
    <lineage>
        <taxon>Eukaryota</taxon>
        <taxon>Metazoa</taxon>
        <taxon>Chordata</taxon>
        <taxon>Craniata</taxon>
        <taxon>Vertebrata</taxon>
        <taxon>Euteleostomi</taxon>
        <taxon>Actinopterygii</taxon>
        <taxon>Neopterygii</taxon>
        <taxon>Teleostei</taxon>
        <taxon>Neoteleostei</taxon>
        <taxon>Acanthomorphata</taxon>
        <taxon>Eupercaria</taxon>
        <taxon>Perciformes</taxon>
        <taxon>Cottioidei</taxon>
        <taxon>Cottales</taxon>
        <taxon>Liparidae</taxon>
        <taxon>Liparis</taxon>
    </lineage>
</organism>